<organism evidence="3">
    <name type="scientific">candidate division WWE3 bacterium</name>
    <dbReference type="NCBI Taxonomy" id="2053526"/>
    <lineage>
        <taxon>Bacteria</taxon>
        <taxon>Katanobacteria</taxon>
    </lineage>
</organism>
<dbReference type="Gene3D" id="2.70.70.10">
    <property type="entry name" value="Glucose Permease (Domain IIA)"/>
    <property type="match status" value="1"/>
</dbReference>
<proteinExistence type="predicted"/>
<dbReference type="EMBL" id="DSPJ01000034">
    <property type="protein sequence ID" value="HEX61740.1"/>
    <property type="molecule type" value="Genomic_DNA"/>
</dbReference>
<dbReference type="SUPFAM" id="SSF51261">
    <property type="entry name" value="Duplicated hybrid motif"/>
    <property type="match status" value="1"/>
</dbReference>
<gene>
    <name evidence="3" type="ORF">ENR01_01090</name>
</gene>
<comment type="caution">
    <text evidence="3">The sequence shown here is derived from an EMBL/GenBank/DDBJ whole genome shotgun (WGS) entry which is preliminary data.</text>
</comment>
<dbReference type="InterPro" id="IPR050570">
    <property type="entry name" value="Cell_wall_metabolism_enzyme"/>
</dbReference>
<dbReference type="GO" id="GO:0004222">
    <property type="term" value="F:metalloendopeptidase activity"/>
    <property type="evidence" value="ECO:0007669"/>
    <property type="project" value="TreeGrafter"/>
</dbReference>
<evidence type="ECO:0000313" key="3">
    <source>
        <dbReference type="EMBL" id="HEX61740.1"/>
    </source>
</evidence>
<dbReference type="InterPro" id="IPR011055">
    <property type="entry name" value="Dup_hybrid_motif"/>
</dbReference>
<protein>
    <recommendedName>
        <fullName evidence="2">M23ase beta-sheet core domain-containing protein</fullName>
    </recommendedName>
</protein>
<keyword evidence="1" id="KW-0472">Membrane</keyword>
<dbReference type="InterPro" id="IPR016047">
    <property type="entry name" value="M23ase_b-sheet_dom"/>
</dbReference>
<keyword evidence="1" id="KW-1133">Transmembrane helix</keyword>
<sequence length="746" mass="80241">MAIFQNVFGFFLPNSRRRRRAAVGGGGPSTDPALGRVLEGIDDVLEGVNAPARVGEFIKSDLEDAFTAKSAKLPGYAPGVPAPVKISTFQLISDPVRTAIKAIGSTFKTEWKDLVPISDVISEEIDAAIWKYLYNRVWVAPDGTSVVPLSTQQAIKRWNSRKGTGVDVLRKLAARAVEENPGVVLMMGRELQRYAAFANLPPTLAGYRFGDILKDAQWHQDVLARTLVEADKLAKAGNLRRANDLWDYADKIQKDFKTSSEPYRAELFRQFDVLVRRGSPLADTQAGQFWRFWKARNLHYSTLNFLKTYQKGGVWGVVKAYGWDRVKNFVKYSKATDWVSAKILGPLGLNKVVQALSNAQQVFKRLRNKLTKDVLKKLIEKLGLKSVLAWIGAAIGSIILPGAGTTAGAIISAVAQFAVEYILSKLGSIFKLVAYAVAGSFAVFILGAIAIVTLIAIVLSNTLYPWEQGGSAAAAQRFVRIEIGACESATECAASGYQNPLRVSNGRHPISWRVVIRNISSATLTGSEFTFSQAQCTDSEVSGFDLAPGAEQVVICSSEFTETDEVVSNTISFASSEPAANEEAVGIVIFGNPPVTLPTGWPVANGCITQGPDGSYSHGGTEAIDIGSVSTGTAVRATFNGVVQRACWEPGEGGCDSDGYGNYVRVSSLDGNFSAVFAHLASISVGDGDRVTVGQQLGTVNNTGNSSGTHLHYEFRGLPMSEPYIPQDTGSNGSIRGCSEDCGLCF</sequence>
<name>A0A831Z0Q3_UNCKA</name>
<reference evidence="3" key="1">
    <citation type="journal article" date="2020" name="mSystems">
        <title>Genome- and Community-Level Interaction Insights into Carbon Utilization and Element Cycling Functions of Hydrothermarchaeota in Hydrothermal Sediment.</title>
        <authorList>
            <person name="Zhou Z."/>
            <person name="Liu Y."/>
            <person name="Xu W."/>
            <person name="Pan J."/>
            <person name="Luo Z.H."/>
            <person name="Li M."/>
        </authorList>
    </citation>
    <scope>NUCLEOTIDE SEQUENCE [LARGE SCALE GENOMIC DNA]</scope>
    <source>
        <strain evidence="3">SpSt-361</strain>
    </source>
</reference>
<dbReference type="CDD" id="cd12797">
    <property type="entry name" value="M23_peptidase"/>
    <property type="match status" value="1"/>
</dbReference>
<feature type="transmembrane region" description="Helical" evidence="1">
    <location>
        <begin position="435"/>
        <end position="459"/>
    </location>
</feature>
<feature type="domain" description="M23ase beta-sheet core" evidence="2">
    <location>
        <begin position="623"/>
        <end position="716"/>
    </location>
</feature>
<dbReference type="PANTHER" id="PTHR21666:SF270">
    <property type="entry name" value="MUREIN HYDROLASE ACTIVATOR ENVC"/>
    <property type="match status" value="1"/>
</dbReference>
<dbReference type="AlphaFoldDB" id="A0A831Z0Q3"/>
<evidence type="ECO:0000256" key="1">
    <source>
        <dbReference type="SAM" id="Phobius"/>
    </source>
</evidence>
<dbReference type="PANTHER" id="PTHR21666">
    <property type="entry name" value="PEPTIDASE-RELATED"/>
    <property type="match status" value="1"/>
</dbReference>
<feature type="transmembrane region" description="Helical" evidence="1">
    <location>
        <begin position="382"/>
        <end position="400"/>
    </location>
</feature>
<keyword evidence="1" id="KW-0812">Transmembrane</keyword>
<dbReference type="Pfam" id="PF01551">
    <property type="entry name" value="Peptidase_M23"/>
    <property type="match status" value="1"/>
</dbReference>
<accession>A0A831Z0Q3</accession>
<evidence type="ECO:0000259" key="2">
    <source>
        <dbReference type="Pfam" id="PF01551"/>
    </source>
</evidence>